<dbReference type="KEGG" id="tts:Ththe16_0649"/>
<dbReference type="InterPro" id="IPR050834">
    <property type="entry name" value="Glycosyltransf_2"/>
</dbReference>
<dbReference type="GO" id="GO:0016740">
    <property type="term" value="F:transferase activity"/>
    <property type="evidence" value="ECO:0007669"/>
    <property type="project" value="UniProtKB-KW"/>
</dbReference>
<dbReference type="Gene3D" id="3.90.550.10">
    <property type="entry name" value="Spore Coat Polysaccharide Biosynthesis Protein SpsA, Chain A"/>
    <property type="match status" value="1"/>
</dbReference>
<organism evidence="2 3">
    <name type="scientific">Thermus thermophilus (strain SG0.5JP17-16)</name>
    <dbReference type="NCBI Taxonomy" id="762633"/>
    <lineage>
        <taxon>Bacteria</taxon>
        <taxon>Thermotogati</taxon>
        <taxon>Deinococcota</taxon>
        <taxon>Deinococci</taxon>
        <taxon>Thermales</taxon>
        <taxon>Thermaceae</taxon>
        <taxon>Thermus</taxon>
    </lineage>
</organism>
<accession>F6DFB2</accession>
<reference evidence="2" key="1">
    <citation type="submission" date="2011-05" db="EMBL/GenBank/DDBJ databases">
        <title>Complete sequence of chromosome of Thermus thermophilus SG0.5JP17-16.</title>
        <authorList>
            <consortium name="US DOE Joint Genome Institute"/>
            <person name="Lucas S."/>
            <person name="Han J."/>
            <person name="Lapidus A."/>
            <person name="Cheng J.-F."/>
            <person name="Goodwin L."/>
            <person name="Pitluck S."/>
            <person name="Peters L."/>
            <person name="Mikhailova N."/>
            <person name="Teshima H."/>
            <person name="Han C."/>
            <person name="Tapia R."/>
            <person name="Land M."/>
            <person name="Hauser L."/>
            <person name="Kyrpides N."/>
            <person name="Ivanova N."/>
            <person name="Pagani I."/>
            <person name="Allgaier M."/>
            <person name="Hugenholtz P."/>
            <person name="Singer S."/>
            <person name="Gladden J."/>
            <person name="Woyke T."/>
        </authorList>
    </citation>
    <scope>NUCLEOTIDE SEQUENCE</scope>
    <source>
        <strain evidence="2">SG0.5JP17-16</strain>
    </source>
</reference>
<name>F6DFB2_THETG</name>
<dbReference type="AlphaFoldDB" id="F6DFB2"/>
<dbReference type="InterPro" id="IPR029044">
    <property type="entry name" value="Nucleotide-diphossugar_trans"/>
</dbReference>
<dbReference type="SUPFAM" id="SSF53448">
    <property type="entry name" value="Nucleotide-diphospho-sugar transferases"/>
    <property type="match status" value="1"/>
</dbReference>
<dbReference type="PANTHER" id="PTHR43685">
    <property type="entry name" value="GLYCOSYLTRANSFERASE"/>
    <property type="match status" value="1"/>
</dbReference>
<feature type="domain" description="Glycosyltransferase 2-like" evidence="1">
    <location>
        <begin position="11"/>
        <end position="151"/>
    </location>
</feature>
<dbReference type="InterPro" id="IPR001173">
    <property type="entry name" value="Glyco_trans_2-like"/>
</dbReference>
<dbReference type="HOGENOM" id="CLU_025996_19_7_0"/>
<protein>
    <submittedName>
        <fullName evidence="2">Glycosyl transferase family 2</fullName>
    </submittedName>
</protein>
<dbReference type="CDD" id="cd00761">
    <property type="entry name" value="Glyco_tranf_GTA_type"/>
    <property type="match status" value="1"/>
</dbReference>
<dbReference type="Pfam" id="PF00535">
    <property type="entry name" value="Glycos_transf_2"/>
    <property type="match status" value="1"/>
</dbReference>
<gene>
    <name evidence="2" type="ordered locus">Ththe16_0649</name>
</gene>
<sequence length="283" mass="32506">MESAQKLKKISLILCTIERTTELERFLQSLVRQSYPNFELIIVDQNKDERLVPLTRRFQKHFPILHLRSDKGLSRARNVGLKHASGDIIAFPDDDCLYPPNLLESVARWFNEHPEWHGLTGRSVDTNGLPSSGRWDNKEGAVNRYNVWRRGISITMFLRREVVTAVGPFDEDLGVGAGTPWGSGEETDYLIRALEAGFRIFYDPNLWVVHPNKEPTPVMAYRYALGMGRVLRKHGYPLWFLAYYSARNLGATLLHLASGKRNRAYASWAALWGRLNGWRRSTH</sequence>
<evidence type="ECO:0000259" key="1">
    <source>
        <dbReference type="Pfam" id="PF00535"/>
    </source>
</evidence>
<keyword evidence="2" id="KW-0808">Transferase</keyword>
<dbReference type="RefSeq" id="WP_014510059.1">
    <property type="nucleotide sequence ID" value="NC_017272.1"/>
</dbReference>
<evidence type="ECO:0000313" key="3">
    <source>
        <dbReference type="Proteomes" id="UP000009233"/>
    </source>
</evidence>
<dbReference type="PANTHER" id="PTHR43685:SF2">
    <property type="entry name" value="GLYCOSYLTRANSFERASE 2-LIKE DOMAIN-CONTAINING PROTEIN"/>
    <property type="match status" value="1"/>
</dbReference>
<dbReference type="Proteomes" id="UP000009233">
    <property type="component" value="Chromosome"/>
</dbReference>
<proteinExistence type="predicted"/>
<dbReference type="EMBL" id="CP002777">
    <property type="protein sequence ID" value="AEG33070.1"/>
    <property type="molecule type" value="Genomic_DNA"/>
</dbReference>
<evidence type="ECO:0000313" key="2">
    <source>
        <dbReference type="EMBL" id="AEG33070.1"/>
    </source>
</evidence>